<dbReference type="Proteomes" id="UP000475862">
    <property type="component" value="Unassembled WGS sequence"/>
</dbReference>
<proteinExistence type="predicted"/>
<sequence>MNTDNSIHFTIRNAINEVSKGKKQKKNMLTTEHGYKILSVESHCKSKCSSLVKSPITKKDTTVDNWSTFGALSSADTLMLSTTLSAAFSSSFSTCSMIVSPFGVMISLAATQSPMSLLTISSTDSIVLFSLFLPLLFSKATGSSVISGFSSLVSTDILSFSFSSPVTGKSLSGSSVFSSIVGKSFFSTSDGGDTLVSSLSTSIGEIPEISFSTSIGEIPETSFSTLLTLLVSFFPGLSTLSSDVFSSVLVFLASGNSIISSVVLRFDRLGFSELFKVFFTTLSTFGVSGSVRAYKNATCRWRDSSASAVDRFGGNRVRYSCDNAATGTVTSYYYYCRAVDG</sequence>
<organism evidence="1 2">
    <name type="scientific">Aphis glycines</name>
    <name type="common">Soybean aphid</name>
    <dbReference type="NCBI Taxonomy" id="307491"/>
    <lineage>
        <taxon>Eukaryota</taxon>
        <taxon>Metazoa</taxon>
        <taxon>Ecdysozoa</taxon>
        <taxon>Arthropoda</taxon>
        <taxon>Hexapoda</taxon>
        <taxon>Insecta</taxon>
        <taxon>Pterygota</taxon>
        <taxon>Neoptera</taxon>
        <taxon>Paraneoptera</taxon>
        <taxon>Hemiptera</taxon>
        <taxon>Sternorrhyncha</taxon>
        <taxon>Aphidomorpha</taxon>
        <taxon>Aphidoidea</taxon>
        <taxon>Aphididae</taxon>
        <taxon>Aphidini</taxon>
        <taxon>Aphis</taxon>
        <taxon>Aphis</taxon>
    </lineage>
</organism>
<keyword evidence="2" id="KW-1185">Reference proteome</keyword>
<comment type="caution">
    <text evidence="1">The sequence shown here is derived from an EMBL/GenBank/DDBJ whole genome shotgun (WGS) entry which is preliminary data.</text>
</comment>
<gene>
    <name evidence="1" type="ORF">AGLY_003438</name>
</gene>
<protein>
    <submittedName>
        <fullName evidence="1">Uncharacterized protein</fullName>
    </submittedName>
</protein>
<evidence type="ECO:0000313" key="2">
    <source>
        <dbReference type="Proteomes" id="UP000475862"/>
    </source>
</evidence>
<evidence type="ECO:0000313" key="1">
    <source>
        <dbReference type="EMBL" id="KAE9542311.1"/>
    </source>
</evidence>
<accession>A0A6G0TZM5</accession>
<reference evidence="1 2" key="1">
    <citation type="submission" date="2019-08" db="EMBL/GenBank/DDBJ databases">
        <title>The genome of the soybean aphid Biotype 1, its phylome, world population structure and adaptation to the North American continent.</title>
        <authorList>
            <person name="Giordano R."/>
            <person name="Donthu R.K."/>
            <person name="Hernandez A.G."/>
            <person name="Wright C.L."/>
            <person name="Zimin A.V."/>
        </authorList>
    </citation>
    <scope>NUCLEOTIDE SEQUENCE [LARGE SCALE GENOMIC DNA]</scope>
    <source>
        <tissue evidence="1">Whole aphids</tissue>
    </source>
</reference>
<dbReference type="EMBL" id="VYZN01000011">
    <property type="protein sequence ID" value="KAE9542311.1"/>
    <property type="molecule type" value="Genomic_DNA"/>
</dbReference>
<name>A0A6G0TZM5_APHGL</name>
<dbReference type="AlphaFoldDB" id="A0A6G0TZM5"/>